<dbReference type="AlphaFoldDB" id="A0A7S0Z062"/>
<name>A0A7S0Z062_9CRYP</name>
<evidence type="ECO:0000313" key="3">
    <source>
        <dbReference type="EMBL" id="CAD8796848.1"/>
    </source>
</evidence>
<dbReference type="InterPro" id="IPR036034">
    <property type="entry name" value="PDZ_sf"/>
</dbReference>
<dbReference type="SMART" id="SM00228">
    <property type="entry name" value="PDZ"/>
    <property type="match status" value="1"/>
</dbReference>
<dbReference type="SUPFAM" id="SSF50156">
    <property type="entry name" value="PDZ domain-like"/>
    <property type="match status" value="1"/>
</dbReference>
<feature type="region of interest" description="Disordered" evidence="1">
    <location>
        <begin position="264"/>
        <end position="285"/>
    </location>
</feature>
<accession>A0A7S0Z062</accession>
<reference evidence="3" key="1">
    <citation type="submission" date="2021-01" db="EMBL/GenBank/DDBJ databases">
        <authorList>
            <person name="Corre E."/>
            <person name="Pelletier E."/>
            <person name="Niang G."/>
            <person name="Scheremetjew M."/>
            <person name="Finn R."/>
            <person name="Kale V."/>
            <person name="Holt S."/>
            <person name="Cochrane G."/>
            <person name="Meng A."/>
            <person name="Brown T."/>
            <person name="Cohen L."/>
        </authorList>
    </citation>
    <scope>NUCLEOTIDE SEQUENCE</scope>
    <source>
        <strain evidence="3">CCMP443</strain>
    </source>
</reference>
<organism evidence="3">
    <name type="scientific">Hemiselmis tepida</name>
    <dbReference type="NCBI Taxonomy" id="464990"/>
    <lineage>
        <taxon>Eukaryota</taxon>
        <taxon>Cryptophyceae</taxon>
        <taxon>Cryptomonadales</taxon>
        <taxon>Hemiselmidaceae</taxon>
        <taxon>Hemiselmis</taxon>
    </lineage>
</organism>
<feature type="domain" description="PDZ" evidence="2">
    <location>
        <begin position="184"/>
        <end position="251"/>
    </location>
</feature>
<feature type="compositionally biased region" description="Low complexity" evidence="1">
    <location>
        <begin position="49"/>
        <end position="66"/>
    </location>
</feature>
<dbReference type="InterPro" id="IPR059177">
    <property type="entry name" value="GH29D-like_dom"/>
</dbReference>
<proteinExistence type="predicted"/>
<dbReference type="Pfam" id="PF00595">
    <property type="entry name" value="PDZ"/>
    <property type="match status" value="1"/>
</dbReference>
<evidence type="ECO:0000256" key="1">
    <source>
        <dbReference type="SAM" id="MobiDB-lite"/>
    </source>
</evidence>
<feature type="compositionally biased region" description="Basic and acidic residues" evidence="1">
    <location>
        <begin position="1"/>
        <end position="21"/>
    </location>
</feature>
<dbReference type="PROSITE" id="PS50106">
    <property type="entry name" value="PDZ"/>
    <property type="match status" value="1"/>
</dbReference>
<sequence length="393" mass="41605">MQREVEELTERVCPRPEDHLRPPLLPLSAQQGTSRSQSPVQASSQIQTRSASPARPASPIRPRAPSNAHIGPGIPHFVPNGGVFNTTALVNIFADAPGAVIFYSTNGSKPSVTHYEGQGPQPLSVYLSKTCTLKAISVVGGVAGEVVSSDFVVDLGDRHHYQHVVHVSSHRTERHRSPPDPPQPMEAPNVPAGVGMLLERSEKSHHVRVKHIMPGGAADLQGSIRLGDRLLSVDDASVDTLPFPQLLEAIKGPPGSRIRLCLIRDGVSPSPSPSSSTRTSPPRPYTVNLQRQQVQGVGVLGTYASPTLSHPTNFIPTPTSTKSISTLASMPASVMPSPYDVQQTINSPSALFGHQGGVSPVRHSSNASGARRELAGGFGAATGQGGHGYNLYM</sequence>
<dbReference type="Pfam" id="PF13290">
    <property type="entry name" value="CHB_HEX_C_1"/>
    <property type="match status" value="1"/>
</dbReference>
<gene>
    <name evidence="3" type="ORF">HTEP1355_LOCUS10488</name>
</gene>
<feature type="compositionally biased region" description="Polar residues" evidence="1">
    <location>
        <begin position="28"/>
        <end position="48"/>
    </location>
</feature>
<dbReference type="InterPro" id="IPR001478">
    <property type="entry name" value="PDZ"/>
</dbReference>
<protein>
    <recommendedName>
        <fullName evidence="2">PDZ domain-containing protein</fullName>
    </recommendedName>
</protein>
<evidence type="ECO:0000259" key="2">
    <source>
        <dbReference type="PROSITE" id="PS50106"/>
    </source>
</evidence>
<feature type="region of interest" description="Disordered" evidence="1">
    <location>
        <begin position="1"/>
        <end position="73"/>
    </location>
</feature>
<feature type="region of interest" description="Disordered" evidence="1">
    <location>
        <begin position="166"/>
        <end position="188"/>
    </location>
</feature>
<dbReference type="EMBL" id="HBFN01017920">
    <property type="protein sequence ID" value="CAD8796848.1"/>
    <property type="molecule type" value="Transcribed_RNA"/>
</dbReference>
<dbReference type="Gene3D" id="2.30.42.10">
    <property type="match status" value="1"/>
</dbReference>